<comment type="subcellular location">
    <subcellularLocation>
        <location evidence="1">Cytoplasm</location>
    </subcellularLocation>
</comment>
<dbReference type="Gene3D" id="1.10.10.10">
    <property type="entry name" value="Winged helix-like DNA-binding domain superfamily/Winged helix DNA-binding domain"/>
    <property type="match status" value="1"/>
</dbReference>
<gene>
    <name evidence="9" type="ORF">J40TS1_44430</name>
</gene>
<evidence type="ECO:0000259" key="8">
    <source>
        <dbReference type="PROSITE" id="PS51755"/>
    </source>
</evidence>
<feature type="DNA-binding region" description="OmpR/PhoB-type" evidence="7">
    <location>
        <begin position="151"/>
        <end position="250"/>
    </location>
</feature>
<organism evidence="9 10">
    <name type="scientific">Paenibacillus montaniterrae</name>
    <dbReference type="NCBI Taxonomy" id="429341"/>
    <lineage>
        <taxon>Bacteria</taxon>
        <taxon>Bacillati</taxon>
        <taxon>Bacillota</taxon>
        <taxon>Bacilli</taxon>
        <taxon>Bacillales</taxon>
        <taxon>Paenibacillaceae</taxon>
        <taxon>Paenibacillus</taxon>
    </lineage>
</organism>
<evidence type="ECO:0000256" key="6">
    <source>
        <dbReference type="ARBA" id="ARBA00023163"/>
    </source>
</evidence>
<keyword evidence="2" id="KW-0597">Phosphoprotein</keyword>
<dbReference type="AlphaFoldDB" id="A0A920CZE2"/>
<dbReference type="PANTHER" id="PTHR48111">
    <property type="entry name" value="REGULATOR OF RPOS"/>
    <property type="match status" value="1"/>
</dbReference>
<dbReference type="SMART" id="SM00862">
    <property type="entry name" value="Trans_reg_C"/>
    <property type="match status" value="1"/>
</dbReference>
<keyword evidence="5 7" id="KW-0238">DNA-binding</keyword>
<keyword evidence="6" id="KW-0804">Transcription</keyword>
<dbReference type="Proteomes" id="UP000683139">
    <property type="component" value="Unassembled WGS sequence"/>
</dbReference>
<evidence type="ECO:0000256" key="1">
    <source>
        <dbReference type="ARBA" id="ARBA00004496"/>
    </source>
</evidence>
<protein>
    <submittedName>
        <fullName evidence="9">DNA-binding response regulator</fullName>
    </submittedName>
</protein>
<dbReference type="Pfam" id="PF00486">
    <property type="entry name" value="Trans_reg_C"/>
    <property type="match status" value="1"/>
</dbReference>
<dbReference type="GO" id="GO:0006355">
    <property type="term" value="P:regulation of DNA-templated transcription"/>
    <property type="evidence" value="ECO:0007669"/>
    <property type="project" value="InterPro"/>
</dbReference>
<keyword evidence="3" id="KW-0902">Two-component regulatory system</keyword>
<sequence>MRDQAIDADRLLEDNKVCNLTKRVMLVSPLPERVNGLFVSLSIACFDVFSLHEFNESLLSSLKPELIIYDALPMMNSSHELEQLKRDQALLRNVVNNHIPLLILLDEHAFNEREQLGVTGSEWLVWPAEAEQAIERINRLLESQASLTSLQDVLLYKDLKVDLKRMIVSKEGERIELTKTEYDLLVHFLTSDGSVQTRELLLDIIWGLQFYAGSNVVDVHIKSLRKKLEDSAVDPKYIATVRGVGYRLADQ</sequence>
<dbReference type="GO" id="GO:0032993">
    <property type="term" value="C:protein-DNA complex"/>
    <property type="evidence" value="ECO:0007669"/>
    <property type="project" value="TreeGrafter"/>
</dbReference>
<reference evidence="9" key="1">
    <citation type="submission" date="2021-03" db="EMBL/GenBank/DDBJ databases">
        <title>Antimicrobial resistance genes in bacteria isolated from Japanese honey, and their potential for conferring macrolide and lincosamide resistance in the American foulbrood pathogen Paenibacillus larvae.</title>
        <authorList>
            <person name="Okamoto M."/>
            <person name="Kumagai M."/>
            <person name="Kanamori H."/>
            <person name="Takamatsu D."/>
        </authorList>
    </citation>
    <scope>NUCLEOTIDE SEQUENCE</scope>
    <source>
        <strain evidence="9">J40TS1</strain>
    </source>
</reference>
<name>A0A920CZE2_9BACL</name>
<dbReference type="GO" id="GO:0000156">
    <property type="term" value="F:phosphorelay response regulator activity"/>
    <property type="evidence" value="ECO:0007669"/>
    <property type="project" value="TreeGrafter"/>
</dbReference>
<evidence type="ECO:0000256" key="7">
    <source>
        <dbReference type="PROSITE-ProRule" id="PRU01091"/>
    </source>
</evidence>
<dbReference type="GO" id="GO:0005829">
    <property type="term" value="C:cytosol"/>
    <property type="evidence" value="ECO:0007669"/>
    <property type="project" value="TreeGrafter"/>
</dbReference>
<evidence type="ECO:0000256" key="2">
    <source>
        <dbReference type="ARBA" id="ARBA00022553"/>
    </source>
</evidence>
<proteinExistence type="predicted"/>
<evidence type="ECO:0000313" key="9">
    <source>
        <dbReference type="EMBL" id="GIP18801.1"/>
    </source>
</evidence>
<keyword evidence="4" id="KW-0805">Transcription regulation</keyword>
<evidence type="ECO:0000256" key="4">
    <source>
        <dbReference type="ARBA" id="ARBA00023015"/>
    </source>
</evidence>
<dbReference type="FunFam" id="1.10.10.10:FF:000018">
    <property type="entry name" value="DNA-binding response regulator ResD"/>
    <property type="match status" value="1"/>
</dbReference>
<dbReference type="InterPro" id="IPR016032">
    <property type="entry name" value="Sig_transdc_resp-reg_C-effctor"/>
</dbReference>
<accession>A0A920CZE2</accession>
<dbReference type="RefSeq" id="WP_213519451.1">
    <property type="nucleotide sequence ID" value="NZ_BOSE01000010.1"/>
</dbReference>
<dbReference type="EMBL" id="BOSE01000010">
    <property type="protein sequence ID" value="GIP18801.1"/>
    <property type="molecule type" value="Genomic_DNA"/>
</dbReference>
<dbReference type="GO" id="GO:0000976">
    <property type="term" value="F:transcription cis-regulatory region binding"/>
    <property type="evidence" value="ECO:0007669"/>
    <property type="project" value="TreeGrafter"/>
</dbReference>
<dbReference type="PANTHER" id="PTHR48111:SF1">
    <property type="entry name" value="TWO-COMPONENT RESPONSE REGULATOR ORR33"/>
    <property type="match status" value="1"/>
</dbReference>
<evidence type="ECO:0000256" key="5">
    <source>
        <dbReference type="ARBA" id="ARBA00023125"/>
    </source>
</evidence>
<evidence type="ECO:0000313" key="10">
    <source>
        <dbReference type="Proteomes" id="UP000683139"/>
    </source>
</evidence>
<dbReference type="InterPro" id="IPR039420">
    <property type="entry name" value="WalR-like"/>
</dbReference>
<dbReference type="InterPro" id="IPR001867">
    <property type="entry name" value="OmpR/PhoB-type_DNA-bd"/>
</dbReference>
<evidence type="ECO:0000256" key="3">
    <source>
        <dbReference type="ARBA" id="ARBA00023012"/>
    </source>
</evidence>
<dbReference type="CDD" id="cd00383">
    <property type="entry name" value="trans_reg_C"/>
    <property type="match status" value="1"/>
</dbReference>
<comment type="caution">
    <text evidence="9">The sequence shown here is derived from an EMBL/GenBank/DDBJ whole genome shotgun (WGS) entry which is preliminary data.</text>
</comment>
<dbReference type="InterPro" id="IPR036388">
    <property type="entry name" value="WH-like_DNA-bd_sf"/>
</dbReference>
<feature type="domain" description="OmpR/PhoB-type" evidence="8">
    <location>
        <begin position="151"/>
        <end position="250"/>
    </location>
</feature>
<keyword evidence="10" id="KW-1185">Reference proteome</keyword>
<dbReference type="PROSITE" id="PS51755">
    <property type="entry name" value="OMPR_PHOB"/>
    <property type="match status" value="1"/>
</dbReference>
<dbReference type="SUPFAM" id="SSF46894">
    <property type="entry name" value="C-terminal effector domain of the bipartite response regulators"/>
    <property type="match status" value="1"/>
</dbReference>